<accession>A0A562VEJ5</accession>
<feature type="domain" description="Low molecular weight protein antigen 6 PH" evidence="2">
    <location>
        <begin position="73"/>
        <end position="143"/>
    </location>
</feature>
<dbReference type="Proteomes" id="UP000321617">
    <property type="component" value="Unassembled WGS sequence"/>
</dbReference>
<gene>
    <name evidence="3" type="ORF">LX16_2031</name>
</gene>
<dbReference type="OrthoDB" id="5191452at2"/>
<evidence type="ECO:0000259" key="2">
    <source>
        <dbReference type="Pfam" id="PF10756"/>
    </source>
</evidence>
<feature type="transmembrane region" description="Helical" evidence="1">
    <location>
        <begin position="51"/>
        <end position="71"/>
    </location>
</feature>
<keyword evidence="1" id="KW-1133">Transmembrane helix</keyword>
<reference evidence="3 4" key="1">
    <citation type="journal article" date="2013" name="Stand. Genomic Sci.">
        <title>Genomic Encyclopedia of Type Strains, Phase I: The one thousand microbial genomes (KMG-I) project.</title>
        <authorList>
            <person name="Kyrpides N.C."/>
            <person name="Woyke T."/>
            <person name="Eisen J.A."/>
            <person name="Garrity G."/>
            <person name="Lilburn T.G."/>
            <person name="Beck B.J."/>
            <person name="Whitman W.B."/>
            <person name="Hugenholtz P."/>
            <person name="Klenk H.P."/>
        </authorList>
    </citation>
    <scope>NUCLEOTIDE SEQUENCE [LARGE SCALE GENOMIC DNA]</scope>
    <source>
        <strain evidence="3 4">DSM 45044</strain>
    </source>
</reference>
<sequence length="151" mass="16086">MDKPTPSRELVSRPRKTSRVCWIAAVAVVAICSVVATGLRGTTEGGGVFHAADQYTMIGLGLLFAGGILLFSRPRVWVTDTGVAVRNVIGSHELPWEVVKSVSFPKGASWAQLELADDDVVSVMAIQAVDKQYAVAGVKRLRAALADHRSG</sequence>
<name>A0A562VEJ5_9ACTN</name>
<dbReference type="InterPro" id="IPR019692">
    <property type="entry name" value="CFP-6_PH"/>
</dbReference>
<organism evidence="3 4">
    <name type="scientific">Stackebrandtia albiflava</name>
    <dbReference type="NCBI Taxonomy" id="406432"/>
    <lineage>
        <taxon>Bacteria</taxon>
        <taxon>Bacillati</taxon>
        <taxon>Actinomycetota</taxon>
        <taxon>Actinomycetes</taxon>
        <taxon>Glycomycetales</taxon>
        <taxon>Glycomycetaceae</taxon>
        <taxon>Stackebrandtia</taxon>
    </lineage>
</organism>
<dbReference type="EMBL" id="VLLL01000005">
    <property type="protein sequence ID" value="TWJ16302.1"/>
    <property type="molecule type" value="Genomic_DNA"/>
</dbReference>
<proteinExistence type="predicted"/>
<dbReference type="Pfam" id="PF10756">
    <property type="entry name" value="bPH_6"/>
    <property type="match status" value="1"/>
</dbReference>
<evidence type="ECO:0000313" key="3">
    <source>
        <dbReference type="EMBL" id="TWJ16302.1"/>
    </source>
</evidence>
<protein>
    <submittedName>
        <fullName evidence="3">PH (Pleckstrin Homology) domain-containing protein</fullName>
    </submittedName>
</protein>
<keyword evidence="4" id="KW-1185">Reference proteome</keyword>
<keyword evidence="1" id="KW-0472">Membrane</keyword>
<keyword evidence="1" id="KW-0812">Transmembrane</keyword>
<dbReference type="AlphaFoldDB" id="A0A562VEJ5"/>
<feature type="transmembrane region" description="Helical" evidence="1">
    <location>
        <begin position="20"/>
        <end position="39"/>
    </location>
</feature>
<evidence type="ECO:0000256" key="1">
    <source>
        <dbReference type="SAM" id="Phobius"/>
    </source>
</evidence>
<comment type="caution">
    <text evidence="3">The sequence shown here is derived from an EMBL/GenBank/DDBJ whole genome shotgun (WGS) entry which is preliminary data.</text>
</comment>
<dbReference type="RefSeq" id="WP_147136503.1">
    <property type="nucleotide sequence ID" value="NZ_BAABIJ010000001.1"/>
</dbReference>
<evidence type="ECO:0000313" key="4">
    <source>
        <dbReference type="Proteomes" id="UP000321617"/>
    </source>
</evidence>